<dbReference type="Pfam" id="PF00703">
    <property type="entry name" value="Glyco_hydro_2"/>
    <property type="match status" value="1"/>
</dbReference>
<dbReference type="EMBL" id="JAULSW010000010">
    <property type="protein sequence ID" value="KAK3368261.1"/>
    <property type="molecule type" value="Genomic_DNA"/>
</dbReference>
<dbReference type="Pfam" id="PF02836">
    <property type="entry name" value="Glyco_hydro_2_C"/>
    <property type="match status" value="1"/>
</dbReference>
<evidence type="ECO:0000259" key="5">
    <source>
        <dbReference type="Pfam" id="PF02836"/>
    </source>
</evidence>
<keyword evidence="2" id="KW-0378">Hydrolase</keyword>
<evidence type="ECO:0000256" key="2">
    <source>
        <dbReference type="ARBA" id="ARBA00022801"/>
    </source>
</evidence>
<dbReference type="InterPro" id="IPR017853">
    <property type="entry name" value="GH"/>
</dbReference>
<feature type="domain" description="Glycoside hydrolase family 2" evidence="8">
    <location>
        <begin position="664"/>
        <end position="745"/>
    </location>
</feature>
<dbReference type="Proteomes" id="UP001285441">
    <property type="component" value="Unassembled WGS sequence"/>
</dbReference>
<feature type="domain" description="Glycoside hydrolase family 2 catalytic" evidence="5">
    <location>
        <begin position="317"/>
        <end position="382"/>
    </location>
</feature>
<dbReference type="AlphaFoldDB" id="A0AAE0N2A1"/>
<protein>
    <recommendedName>
        <fullName evidence="11">Beta-galactosidase</fullName>
    </recommendedName>
</protein>
<dbReference type="SUPFAM" id="SSF49785">
    <property type="entry name" value="Galactose-binding domain-like"/>
    <property type="match status" value="1"/>
</dbReference>
<evidence type="ECO:0000313" key="10">
    <source>
        <dbReference type="Proteomes" id="UP001285441"/>
    </source>
</evidence>
<evidence type="ECO:0000256" key="1">
    <source>
        <dbReference type="ARBA" id="ARBA00007401"/>
    </source>
</evidence>
<gene>
    <name evidence="9" type="ORF">B0H63DRAFT_455051</name>
</gene>
<dbReference type="InterPro" id="IPR006104">
    <property type="entry name" value="Glyco_hydro_2_N"/>
</dbReference>
<dbReference type="InterPro" id="IPR036156">
    <property type="entry name" value="Beta-gal/glucu_dom_sf"/>
</dbReference>
<dbReference type="Gene3D" id="2.60.40.10">
    <property type="entry name" value="Immunoglobulins"/>
    <property type="match status" value="2"/>
</dbReference>
<evidence type="ECO:0000259" key="8">
    <source>
        <dbReference type="Pfam" id="PF18565"/>
    </source>
</evidence>
<dbReference type="InterPro" id="IPR051913">
    <property type="entry name" value="GH2_Domain-Containing"/>
</dbReference>
<dbReference type="InterPro" id="IPR006103">
    <property type="entry name" value="Glyco_hydro_2_cat"/>
</dbReference>
<reference evidence="9" key="1">
    <citation type="journal article" date="2023" name="Mol. Phylogenet. Evol.">
        <title>Genome-scale phylogeny and comparative genomics of the fungal order Sordariales.</title>
        <authorList>
            <person name="Hensen N."/>
            <person name="Bonometti L."/>
            <person name="Westerberg I."/>
            <person name="Brannstrom I.O."/>
            <person name="Guillou S."/>
            <person name="Cros-Aarteil S."/>
            <person name="Calhoun S."/>
            <person name="Haridas S."/>
            <person name="Kuo A."/>
            <person name="Mondo S."/>
            <person name="Pangilinan J."/>
            <person name="Riley R."/>
            <person name="LaButti K."/>
            <person name="Andreopoulos B."/>
            <person name="Lipzen A."/>
            <person name="Chen C."/>
            <person name="Yan M."/>
            <person name="Daum C."/>
            <person name="Ng V."/>
            <person name="Clum A."/>
            <person name="Steindorff A."/>
            <person name="Ohm R.A."/>
            <person name="Martin F."/>
            <person name="Silar P."/>
            <person name="Natvig D.O."/>
            <person name="Lalanne C."/>
            <person name="Gautier V."/>
            <person name="Ament-Velasquez S.L."/>
            <person name="Kruys A."/>
            <person name="Hutchinson M.I."/>
            <person name="Powell A.J."/>
            <person name="Barry K."/>
            <person name="Miller A.N."/>
            <person name="Grigoriev I.V."/>
            <person name="Debuchy R."/>
            <person name="Gladieux P."/>
            <person name="Hiltunen Thoren M."/>
            <person name="Johannesson H."/>
        </authorList>
    </citation>
    <scope>NUCLEOTIDE SEQUENCE</scope>
    <source>
        <strain evidence="9">CBS 232.78</strain>
    </source>
</reference>
<keyword evidence="10" id="KW-1185">Reference proteome</keyword>
<comment type="similarity">
    <text evidence="1">Belongs to the glycosyl hydrolase 2 family.</text>
</comment>
<dbReference type="Gene3D" id="2.60.120.260">
    <property type="entry name" value="Galactose-binding domain-like"/>
    <property type="match status" value="1"/>
</dbReference>
<proteinExistence type="inferred from homology"/>
<feature type="domain" description="Glycosyl hydrolases family 2 sugar binding" evidence="6">
    <location>
        <begin position="41"/>
        <end position="189"/>
    </location>
</feature>
<organism evidence="9 10">
    <name type="scientific">Podospora didyma</name>
    <dbReference type="NCBI Taxonomy" id="330526"/>
    <lineage>
        <taxon>Eukaryota</taxon>
        <taxon>Fungi</taxon>
        <taxon>Dikarya</taxon>
        <taxon>Ascomycota</taxon>
        <taxon>Pezizomycotina</taxon>
        <taxon>Sordariomycetes</taxon>
        <taxon>Sordariomycetidae</taxon>
        <taxon>Sordariales</taxon>
        <taxon>Podosporaceae</taxon>
        <taxon>Podospora</taxon>
    </lineage>
</organism>
<dbReference type="Pfam" id="PF16355">
    <property type="entry name" value="DUF4982"/>
    <property type="match status" value="1"/>
</dbReference>
<dbReference type="PANTHER" id="PTHR42732:SF1">
    <property type="entry name" value="BETA-MANNOSIDASE"/>
    <property type="match status" value="1"/>
</dbReference>
<dbReference type="SUPFAM" id="SSF49303">
    <property type="entry name" value="beta-Galactosidase/glucuronidase domain"/>
    <property type="match status" value="1"/>
</dbReference>
<keyword evidence="3" id="KW-0326">Glycosidase</keyword>
<feature type="domain" description="DUF4982" evidence="7">
    <location>
        <begin position="611"/>
        <end position="660"/>
    </location>
</feature>
<dbReference type="Gene3D" id="3.20.20.80">
    <property type="entry name" value="Glycosidases"/>
    <property type="match status" value="1"/>
</dbReference>
<evidence type="ECO:0000259" key="6">
    <source>
        <dbReference type="Pfam" id="PF02837"/>
    </source>
</evidence>
<evidence type="ECO:0000313" key="9">
    <source>
        <dbReference type="EMBL" id="KAK3368261.1"/>
    </source>
</evidence>
<evidence type="ECO:0000259" key="7">
    <source>
        <dbReference type="Pfam" id="PF16355"/>
    </source>
</evidence>
<dbReference type="InterPro" id="IPR008979">
    <property type="entry name" value="Galactose-bd-like_sf"/>
</dbReference>
<dbReference type="PANTHER" id="PTHR42732">
    <property type="entry name" value="BETA-GALACTOSIDASE"/>
    <property type="match status" value="1"/>
</dbReference>
<evidence type="ECO:0000259" key="4">
    <source>
        <dbReference type="Pfam" id="PF00703"/>
    </source>
</evidence>
<accession>A0AAE0N2A1</accession>
<dbReference type="GO" id="GO:0005975">
    <property type="term" value="P:carbohydrate metabolic process"/>
    <property type="evidence" value="ECO:0007669"/>
    <property type="project" value="InterPro"/>
</dbReference>
<name>A0AAE0N2A1_9PEZI</name>
<dbReference type="Pfam" id="PF18565">
    <property type="entry name" value="Glyco_hydro2_C5"/>
    <property type="match status" value="1"/>
</dbReference>
<dbReference type="Pfam" id="PF02837">
    <property type="entry name" value="Glyco_hydro_2_N"/>
    <property type="match status" value="1"/>
</dbReference>
<comment type="caution">
    <text evidence="9">The sequence shown here is derived from an EMBL/GenBank/DDBJ whole genome shotgun (WGS) entry which is preliminary data.</text>
</comment>
<dbReference type="SUPFAM" id="SSF51445">
    <property type="entry name" value="(Trans)glycosidases"/>
    <property type="match status" value="1"/>
</dbReference>
<dbReference type="InterPro" id="IPR013783">
    <property type="entry name" value="Ig-like_fold"/>
</dbReference>
<reference evidence="9" key="2">
    <citation type="submission" date="2023-06" db="EMBL/GenBank/DDBJ databases">
        <authorList>
            <consortium name="Lawrence Berkeley National Laboratory"/>
            <person name="Haridas S."/>
            <person name="Hensen N."/>
            <person name="Bonometti L."/>
            <person name="Westerberg I."/>
            <person name="Brannstrom I.O."/>
            <person name="Guillou S."/>
            <person name="Cros-Aarteil S."/>
            <person name="Calhoun S."/>
            <person name="Kuo A."/>
            <person name="Mondo S."/>
            <person name="Pangilinan J."/>
            <person name="Riley R."/>
            <person name="LaButti K."/>
            <person name="Andreopoulos B."/>
            <person name="Lipzen A."/>
            <person name="Chen C."/>
            <person name="Yanf M."/>
            <person name="Daum C."/>
            <person name="Ng V."/>
            <person name="Clum A."/>
            <person name="Steindorff A."/>
            <person name="Ohm R."/>
            <person name="Martin F."/>
            <person name="Silar P."/>
            <person name="Natvig D."/>
            <person name="Lalanne C."/>
            <person name="Gautier V."/>
            <person name="Ament-velasquez S.L."/>
            <person name="Kruys A."/>
            <person name="Hutchinson M.I."/>
            <person name="Powell A.J."/>
            <person name="Barry K."/>
            <person name="Miller A.N."/>
            <person name="Grigoriev I.V."/>
            <person name="Debuchy R."/>
            <person name="Gladieux P."/>
            <person name="Thoren M.H."/>
            <person name="Johannesson H."/>
        </authorList>
    </citation>
    <scope>NUCLEOTIDE SEQUENCE</scope>
    <source>
        <strain evidence="9">CBS 232.78</strain>
    </source>
</reference>
<dbReference type="InterPro" id="IPR006102">
    <property type="entry name" value="Ig-like_GH2"/>
</dbReference>
<dbReference type="InterPro" id="IPR040605">
    <property type="entry name" value="Glyco_hydro2_dom5"/>
</dbReference>
<dbReference type="GO" id="GO:0004553">
    <property type="term" value="F:hydrolase activity, hydrolyzing O-glycosyl compounds"/>
    <property type="evidence" value="ECO:0007669"/>
    <property type="project" value="InterPro"/>
</dbReference>
<sequence>MDGRKNVEDVAAPHLNSINDHDEGLFHAVQRLQAHARERISLNPGWKFKRFTESPGDFNDASWESLDLPHDWAVKGPFLTEKDSIITGGEGRPPTHGDGWYRRSFTATTEDVSSKSLYLDINGAMAYDMACLNGNLVGRWPYGYASFRLDLTPFVKTGTNSIAIRVDNAVSSSRFYSGVGIYRNVWLTKAAKTHIVDDGAYITSKVSSKSAALDLMAHVEKSAASGKEQVEITTDVYVLNNSTGRLSEKVGQFPHTKVDVATGAQQSINLTLVLQNPRLWGPRPLQEPNLYVAVTRLQSRNGKKMDEYESRFGIRTRIYIQGVNQHHDFGSLGAAFNLRAAEQLFGMLQDLGCNSVRTSLNLLARELLGLADELGILILDEIFDTWQGAKVLNNFSLIFNECYGNEVVEQRTGDVGANVSMKIKNILCEEDLTRLRTLGANNAGPEDVFTTSMDIIGLNYQGEGRGKVGPLFRVFHEKFPDTMTVSSESSSAVSSRGTYLFPVTPENSTNVSAEGFDDANMYVSAYDLYAVPWGTSPDKVFVAQDPHPYVAGEYVWTGWDYLGEPTPFNLARSSYLGFIDLAGFPKDRFYLYQSRWNSTLKMAHICRTGTADSAELFANGVSQGMQKKKDKFTYRFRWDQVTYAPGKLHVVTTKDGAPWATPPIAVTDATGDVVPLANNAISSVSGPAEIVSTDNGDPTDMVPFPSKDRKVFNGMVLVVVRVKAGASGTITVTAKAEGLKGAKVKLKVE</sequence>
<dbReference type="InterPro" id="IPR032311">
    <property type="entry name" value="DUF4982"/>
</dbReference>
<feature type="domain" description="Glycoside hydrolase family 2 immunoglobulin-like beta-sandwich" evidence="4">
    <location>
        <begin position="194"/>
        <end position="315"/>
    </location>
</feature>
<evidence type="ECO:0008006" key="11">
    <source>
        <dbReference type="Google" id="ProtNLM"/>
    </source>
</evidence>
<evidence type="ECO:0000256" key="3">
    <source>
        <dbReference type="ARBA" id="ARBA00023295"/>
    </source>
</evidence>